<dbReference type="Pfam" id="PF01494">
    <property type="entry name" value="FAD_binding_3"/>
    <property type="match status" value="1"/>
</dbReference>
<dbReference type="SUPFAM" id="SSF54373">
    <property type="entry name" value="FAD-linked reductases, C-terminal domain"/>
    <property type="match status" value="1"/>
</dbReference>
<dbReference type="EMBL" id="MSPP01000001">
    <property type="protein sequence ID" value="OUD10745.1"/>
    <property type="molecule type" value="Genomic_DNA"/>
</dbReference>
<keyword evidence="3" id="KW-0274">FAD</keyword>
<keyword evidence="2" id="KW-0285">Flavoprotein</keyword>
<dbReference type="Gene3D" id="3.50.50.60">
    <property type="entry name" value="FAD/NAD(P)-binding domain"/>
    <property type="match status" value="1"/>
</dbReference>
<comment type="caution">
    <text evidence="7">The sequence shown here is derived from an EMBL/GenBank/DDBJ whole genome shotgun (WGS) entry which is preliminary data.</text>
</comment>
<organism evidence="7 8">
    <name type="scientific">Marivivens niveibacter</name>
    <dbReference type="NCBI Taxonomy" id="1930667"/>
    <lineage>
        <taxon>Bacteria</taxon>
        <taxon>Pseudomonadati</taxon>
        <taxon>Pseudomonadota</taxon>
        <taxon>Alphaproteobacteria</taxon>
        <taxon>Rhodobacterales</taxon>
        <taxon>Paracoccaceae</taxon>
        <taxon>Marivivens group</taxon>
        <taxon>Marivivens</taxon>
    </lineage>
</organism>
<dbReference type="RefSeq" id="WP_086450393.1">
    <property type="nucleotide sequence ID" value="NZ_MSPP01000001.1"/>
</dbReference>
<dbReference type="AlphaFoldDB" id="A0A251X2W2"/>
<dbReference type="InterPro" id="IPR036188">
    <property type="entry name" value="FAD/NAD-bd_sf"/>
</dbReference>
<gene>
    <name evidence="7" type="ORF">BVC71_04475</name>
</gene>
<feature type="domain" description="FAD-binding" evidence="6">
    <location>
        <begin position="11"/>
        <end position="336"/>
    </location>
</feature>
<evidence type="ECO:0000256" key="5">
    <source>
        <dbReference type="ARBA" id="ARBA00023033"/>
    </source>
</evidence>
<evidence type="ECO:0000256" key="3">
    <source>
        <dbReference type="ARBA" id="ARBA00022827"/>
    </source>
</evidence>
<dbReference type="InterPro" id="IPR002938">
    <property type="entry name" value="FAD-bd"/>
</dbReference>
<evidence type="ECO:0000259" key="6">
    <source>
        <dbReference type="Pfam" id="PF01494"/>
    </source>
</evidence>
<comment type="cofactor">
    <cofactor evidence="1">
        <name>FAD</name>
        <dbReference type="ChEBI" id="CHEBI:57692"/>
    </cofactor>
</comment>
<protein>
    <submittedName>
        <fullName evidence="7">Monooxygenase</fullName>
    </submittedName>
</protein>
<evidence type="ECO:0000313" key="7">
    <source>
        <dbReference type="EMBL" id="OUD10745.1"/>
    </source>
</evidence>
<name>A0A251X2W2_9RHOB</name>
<sequence>MLTTGANSSRRVAIIGGGIAGLAAALSFARTGADVQVFEQAPQITEVGAGLQITPNGASVLAALGLDGADHSIMAQALWPMDGLSGRVLGRFDLQVGQGHPYRFYHRADLLDLIHQACLDAGLAVHTGHKATHFSENSVTFQNGHTVEADLIIGADGLHSVVGPLLNGTDQPFFTGQVAWRAIVPAQDAEPVARIWMAPKKHVVTYPLKGGRLNIVAVREQSEWAAEGWHHADTPHSLRSAFADCAPELRDILARVDDVRLWGLFRHPVATVWHKGAMAILGDAAHPTLPFLAQGANLALEDAYALAKFTNGTDDLNAALSAYQKARQPRVSRAINAANANAVNYHLDGIKRIAGQTAIQAIARTAPQLFLRRFDWLYRYDVGG</sequence>
<dbReference type="SUPFAM" id="SSF51905">
    <property type="entry name" value="FAD/NAD(P)-binding domain"/>
    <property type="match status" value="1"/>
</dbReference>
<evidence type="ECO:0000256" key="2">
    <source>
        <dbReference type="ARBA" id="ARBA00022630"/>
    </source>
</evidence>
<dbReference type="Proteomes" id="UP000194664">
    <property type="component" value="Unassembled WGS sequence"/>
</dbReference>
<dbReference type="InterPro" id="IPR050493">
    <property type="entry name" value="FAD-dep_Monooxygenase_BioMet"/>
</dbReference>
<evidence type="ECO:0000256" key="4">
    <source>
        <dbReference type="ARBA" id="ARBA00023002"/>
    </source>
</evidence>
<accession>A0A251X2W2</accession>
<keyword evidence="8" id="KW-1185">Reference proteome</keyword>
<dbReference type="OrthoDB" id="4230779at2"/>
<dbReference type="GO" id="GO:0004497">
    <property type="term" value="F:monooxygenase activity"/>
    <property type="evidence" value="ECO:0007669"/>
    <property type="project" value="UniProtKB-KW"/>
</dbReference>
<dbReference type="PANTHER" id="PTHR13789">
    <property type="entry name" value="MONOOXYGENASE"/>
    <property type="match status" value="1"/>
</dbReference>
<evidence type="ECO:0000313" key="8">
    <source>
        <dbReference type="Proteomes" id="UP000194664"/>
    </source>
</evidence>
<dbReference type="GO" id="GO:0071949">
    <property type="term" value="F:FAD binding"/>
    <property type="evidence" value="ECO:0007669"/>
    <property type="project" value="InterPro"/>
</dbReference>
<dbReference type="PANTHER" id="PTHR13789:SF318">
    <property type="entry name" value="GERANYLGERANYL DIPHOSPHATE REDUCTASE"/>
    <property type="match status" value="1"/>
</dbReference>
<proteinExistence type="predicted"/>
<reference evidence="7 8" key="1">
    <citation type="submission" date="2016-12" db="EMBL/GenBank/DDBJ databases">
        <title>The draft genome sequence of HSLHS2.</title>
        <authorList>
            <person name="Hu D."/>
            <person name="Wang L."/>
            <person name="Shao Z."/>
        </authorList>
    </citation>
    <scope>NUCLEOTIDE SEQUENCE [LARGE SCALE GENOMIC DNA]</scope>
    <source>
        <strain evidence="7">MCCC 1A06712</strain>
    </source>
</reference>
<keyword evidence="4" id="KW-0560">Oxidoreductase</keyword>
<evidence type="ECO:0000256" key="1">
    <source>
        <dbReference type="ARBA" id="ARBA00001974"/>
    </source>
</evidence>
<keyword evidence="5 7" id="KW-0503">Monooxygenase</keyword>
<dbReference type="PRINTS" id="PR00420">
    <property type="entry name" value="RNGMNOXGNASE"/>
</dbReference>